<feature type="region of interest" description="Disordered" evidence="1">
    <location>
        <begin position="176"/>
        <end position="198"/>
    </location>
</feature>
<dbReference type="Pfam" id="PF00395">
    <property type="entry name" value="SLH"/>
    <property type="match status" value="1"/>
</dbReference>
<dbReference type="KEGG" id="oxy:HCG48_23465"/>
<dbReference type="PANTHER" id="PTHR33740">
    <property type="entry name" value="GPI-ANCHORED ADHESIN-LIKE PROTEIN"/>
    <property type="match status" value="1"/>
</dbReference>
<evidence type="ECO:0000256" key="2">
    <source>
        <dbReference type="SAM" id="SignalP"/>
    </source>
</evidence>
<feature type="signal peptide" evidence="2">
    <location>
        <begin position="1"/>
        <end position="24"/>
    </location>
</feature>
<sequence length="447" mass="49115">MFEKNCSIRLLTLLGLLLSLTACANTPGSKQLEDSLAPDPKLKDNPELLGGSTPSPSPGATPTQLPEDFPREIPQYNNAELQSVSRSTSERSSPQTEETPRVTTLWETGDRGDRVRQFYQTHFEENQWEILPTPATETQGDRSVSARKDNLQVTVEIVSQPSDTPTEFSLTYELESATSTAKTPETSKSSTTTEKATETTLETITEPLRPYVSDLQQLGILSLKATSSDADADAWNQAIARAQYAEWLIAANNRFFDNQPSKQIRLATPSTQPAFQDVPATHPQFAAIQGLADAGIIPSSLTGENTAVNFRPDAPLSREDAIAWKVPLDFRQGLPKASVEAVREAWGFQDVPKVDPAILPAILADYQNGELSNIRRAFGYTRIFQPKKEVTRAEAAATLWYFGDRNEGLSATDVVNRQPTPQANPQTGDRTNVRSSEPPTTPENQEN</sequence>
<proteinExistence type="predicted"/>
<gene>
    <name evidence="4" type="ORF">HCG48_23465</name>
</gene>
<dbReference type="PANTHER" id="PTHR33740:SF3">
    <property type="entry name" value="GPI-ANCHORED ADHESIN-LIKE PROTEIN"/>
    <property type="match status" value="1"/>
</dbReference>
<dbReference type="InterPro" id="IPR001119">
    <property type="entry name" value="SLH_dom"/>
</dbReference>
<dbReference type="EMBL" id="CP051167">
    <property type="protein sequence ID" value="QIZ73910.1"/>
    <property type="molecule type" value="Genomic_DNA"/>
</dbReference>
<feature type="compositionally biased region" description="Low complexity" evidence="1">
    <location>
        <begin position="82"/>
        <end position="97"/>
    </location>
</feature>
<evidence type="ECO:0000313" key="4">
    <source>
        <dbReference type="EMBL" id="QIZ73910.1"/>
    </source>
</evidence>
<dbReference type="PROSITE" id="PS51257">
    <property type="entry name" value="PROKAR_LIPOPROTEIN"/>
    <property type="match status" value="1"/>
</dbReference>
<evidence type="ECO:0000313" key="5">
    <source>
        <dbReference type="Proteomes" id="UP000500857"/>
    </source>
</evidence>
<feature type="region of interest" description="Disordered" evidence="1">
    <location>
        <begin position="411"/>
        <end position="447"/>
    </location>
</feature>
<evidence type="ECO:0000256" key="1">
    <source>
        <dbReference type="SAM" id="MobiDB-lite"/>
    </source>
</evidence>
<dbReference type="PROSITE" id="PS51272">
    <property type="entry name" value="SLH"/>
    <property type="match status" value="1"/>
</dbReference>
<dbReference type="AlphaFoldDB" id="A0A6H1U6X5"/>
<feature type="chain" id="PRO_5026255224" evidence="2">
    <location>
        <begin position="25"/>
        <end position="447"/>
    </location>
</feature>
<dbReference type="Proteomes" id="UP000500857">
    <property type="component" value="Chromosome"/>
</dbReference>
<feature type="domain" description="SLH" evidence="3">
    <location>
        <begin position="271"/>
        <end position="339"/>
    </location>
</feature>
<name>A0A6H1U6X5_9CYAN</name>
<feature type="compositionally biased region" description="Polar residues" evidence="1">
    <location>
        <begin position="413"/>
        <end position="447"/>
    </location>
</feature>
<keyword evidence="5" id="KW-1185">Reference proteome</keyword>
<keyword evidence="2" id="KW-0732">Signal</keyword>
<evidence type="ECO:0000259" key="3">
    <source>
        <dbReference type="PROSITE" id="PS51272"/>
    </source>
</evidence>
<reference evidence="4 5" key="1">
    <citation type="submission" date="2020-04" db="EMBL/GenBank/DDBJ databases">
        <authorList>
            <person name="Basu S."/>
            <person name="Maruthanayagam V."/>
            <person name="Chakraborty S."/>
            <person name="Pramanik A."/>
            <person name="Mukherjee J."/>
            <person name="Brink B."/>
        </authorList>
    </citation>
    <scope>NUCLEOTIDE SEQUENCE [LARGE SCALE GENOMIC DNA]</scope>
    <source>
        <strain evidence="4 5">AP17</strain>
    </source>
</reference>
<feature type="compositionally biased region" description="Low complexity" evidence="1">
    <location>
        <begin position="50"/>
        <end position="63"/>
    </location>
</feature>
<organism evidence="4 5">
    <name type="scientific">Oxynema aestuarii AP17</name>
    <dbReference type="NCBI Taxonomy" id="2064643"/>
    <lineage>
        <taxon>Bacteria</taxon>
        <taxon>Bacillati</taxon>
        <taxon>Cyanobacteriota</taxon>
        <taxon>Cyanophyceae</taxon>
        <taxon>Oscillatoriophycideae</taxon>
        <taxon>Oscillatoriales</taxon>
        <taxon>Oscillatoriaceae</taxon>
        <taxon>Oxynema</taxon>
        <taxon>Oxynema aestuarii</taxon>
    </lineage>
</organism>
<feature type="region of interest" description="Disordered" evidence="1">
    <location>
        <begin position="29"/>
        <end position="109"/>
    </location>
</feature>
<accession>A0A6H1U6X5</accession>
<protein>
    <submittedName>
        <fullName evidence="4">S-layer homology domain-containing protein</fullName>
    </submittedName>
</protein>